<keyword evidence="1" id="KW-0472">Membrane</keyword>
<feature type="transmembrane region" description="Helical" evidence="1">
    <location>
        <begin position="6"/>
        <end position="28"/>
    </location>
</feature>
<dbReference type="EMBL" id="BARU01041755">
    <property type="protein sequence ID" value="GAH77748.1"/>
    <property type="molecule type" value="Genomic_DNA"/>
</dbReference>
<organism evidence="2">
    <name type="scientific">marine sediment metagenome</name>
    <dbReference type="NCBI Taxonomy" id="412755"/>
    <lineage>
        <taxon>unclassified sequences</taxon>
        <taxon>metagenomes</taxon>
        <taxon>ecological metagenomes</taxon>
    </lineage>
</organism>
<reference evidence="2" key="1">
    <citation type="journal article" date="2014" name="Front. Microbiol.">
        <title>High frequency of phylogenetically diverse reductive dehalogenase-homologous genes in deep subseafloor sedimentary metagenomes.</title>
        <authorList>
            <person name="Kawai M."/>
            <person name="Futagami T."/>
            <person name="Toyoda A."/>
            <person name="Takaki Y."/>
            <person name="Nishi S."/>
            <person name="Hori S."/>
            <person name="Arai W."/>
            <person name="Tsubouchi T."/>
            <person name="Morono Y."/>
            <person name="Uchiyama I."/>
            <person name="Ito T."/>
            <person name="Fujiyama A."/>
            <person name="Inagaki F."/>
            <person name="Takami H."/>
        </authorList>
    </citation>
    <scope>NUCLEOTIDE SEQUENCE</scope>
    <source>
        <strain evidence="2">Expedition CK06-06</strain>
    </source>
</reference>
<evidence type="ECO:0000313" key="2">
    <source>
        <dbReference type="EMBL" id="GAH77748.1"/>
    </source>
</evidence>
<keyword evidence="1" id="KW-0812">Transmembrane</keyword>
<name>X1K6N9_9ZZZZ</name>
<sequence>MRKPVLITVVVVNSLWIWNEILIAMIFLQKNDTGNLGEFTNTLV</sequence>
<dbReference type="AlphaFoldDB" id="X1K6N9"/>
<gene>
    <name evidence="2" type="ORF">S03H2_64304</name>
</gene>
<evidence type="ECO:0000256" key="1">
    <source>
        <dbReference type="SAM" id="Phobius"/>
    </source>
</evidence>
<comment type="caution">
    <text evidence="2">The sequence shown here is derived from an EMBL/GenBank/DDBJ whole genome shotgun (WGS) entry which is preliminary data.</text>
</comment>
<feature type="non-terminal residue" evidence="2">
    <location>
        <position position="44"/>
    </location>
</feature>
<accession>X1K6N9</accession>
<keyword evidence="1" id="KW-1133">Transmembrane helix</keyword>
<protein>
    <submittedName>
        <fullName evidence="2">Uncharacterized protein</fullName>
    </submittedName>
</protein>
<proteinExistence type="predicted"/>